<feature type="compositionally biased region" description="Basic and acidic residues" evidence="1">
    <location>
        <begin position="95"/>
        <end position="104"/>
    </location>
</feature>
<feature type="region of interest" description="Disordered" evidence="1">
    <location>
        <begin position="73"/>
        <end position="104"/>
    </location>
</feature>
<proteinExistence type="predicted"/>
<keyword evidence="3" id="KW-1185">Reference proteome</keyword>
<name>A0ABP7FYF9_9ACTN</name>
<feature type="compositionally biased region" description="Gly residues" evidence="1">
    <location>
        <begin position="81"/>
        <end position="91"/>
    </location>
</feature>
<accession>A0ABP7FYF9</accession>
<gene>
    <name evidence="2" type="ORF">GCM10023082_54360</name>
</gene>
<dbReference type="Proteomes" id="UP001499884">
    <property type="component" value="Unassembled WGS sequence"/>
</dbReference>
<evidence type="ECO:0000313" key="2">
    <source>
        <dbReference type="EMBL" id="GAA3751630.1"/>
    </source>
</evidence>
<reference evidence="3" key="1">
    <citation type="journal article" date="2019" name="Int. J. Syst. Evol. Microbiol.">
        <title>The Global Catalogue of Microorganisms (GCM) 10K type strain sequencing project: providing services to taxonomists for standard genome sequencing and annotation.</title>
        <authorList>
            <consortium name="The Broad Institute Genomics Platform"/>
            <consortium name="The Broad Institute Genome Sequencing Center for Infectious Disease"/>
            <person name="Wu L."/>
            <person name="Ma J."/>
        </authorList>
    </citation>
    <scope>NUCLEOTIDE SEQUENCE [LARGE SCALE GENOMIC DNA]</scope>
    <source>
        <strain evidence="3">JCM 30846</strain>
    </source>
</reference>
<protein>
    <submittedName>
        <fullName evidence="2">Uncharacterized protein</fullName>
    </submittedName>
</protein>
<sequence>MCPNDGLPDGGTPPRPPAHGCRTCGELRLAEAVANAQRDHSRATDCRVLLRRHRAATGCADVTVRGEGVGRVSGTVRADGATGGGADGGYGTARAADRPARGAV</sequence>
<evidence type="ECO:0000313" key="3">
    <source>
        <dbReference type="Proteomes" id="UP001499884"/>
    </source>
</evidence>
<evidence type="ECO:0000256" key="1">
    <source>
        <dbReference type="SAM" id="MobiDB-lite"/>
    </source>
</evidence>
<dbReference type="EMBL" id="BAABEP010000055">
    <property type="protein sequence ID" value="GAA3751630.1"/>
    <property type="molecule type" value="Genomic_DNA"/>
</dbReference>
<comment type="caution">
    <text evidence="2">The sequence shown here is derived from an EMBL/GenBank/DDBJ whole genome shotgun (WGS) entry which is preliminary data.</text>
</comment>
<organism evidence="2 3">
    <name type="scientific">Streptomyces tremellae</name>
    <dbReference type="NCBI Taxonomy" id="1124239"/>
    <lineage>
        <taxon>Bacteria</taxon>
        <taxon>Bacillati</taxon>
        <taxon>Actinomycetota</taxon>
        <taxon>Actinomycetes</taxon>
        <taxon>Kitasatosporales</taxon>
        <taxon>Streptomycetaceae</taxon>
        <taxon>Streptomyces</taxon>
    </lineage>
</organism>